<dbReference type="Proteomes" id="UP000266677">
    <property type="component" value="Unassembled WGS sequence"/>
</dbReference>
<keyword evidence="2" id="KW-1185">Reference proteome</keyword>
<proteinExistence type="predicted"/>
<evidence type="ECO:0008006" key="3">
    <source>
        <dbReference type="Google" id="ProtNLM"/>
    </source>
</evidence>
<name>A0A3A4KG48_9NOCA</name>
<organism evidence="1 2">
    <name type="scientific">Nocardia panacis</name>
    <dbReference type="NCBI Taxonomy" id="2340916"/>
    <lineage>
        <taxon>Bacteria</taxon>
        <taxon>Bacillati</taxon>
        <taxon>Actinomycetota</taxon>
        <taxon>Actinomycetes</taxon>
        <taxon>Mycobacteriales</taxon>
        <taxon>Nocardiaceae</taxon>
        <taxon>Nocardia</taxon>
    </lineage>
</organism>
<gene>
    <name evidence="1" type="ORF">D5S18_04965</name>
</gene>
<dbReference type="OrthoDB" id="4338931at2"/>
<protein>
    <recommendedName>
        <fullName evidence="3">HEAT repeat domain-containing protein</fullName>
    </recommendedName>
</protein>
<reference evidence="1 2" key="1">
    <citation type="submission" date="2018-09" db="EMBL/GenBank/DDBJ databases">
        <title>YIM PH21274 draft genome.</title>
        <authorList>
            <person name="Miao C."/>
        </authorList>
    </citation>
    <scope>NUCLEOTIDE SEQUENCE [LARGE SCALE GENOMIC DNA]</scope>
    <source>
        <strain evidence="1 2">YIM PH 21724</strain>
    </source>
</reference>
<sequence>MTDRSRRLVLRDGVDESAVAELAALLGWPLRADIPADRQEWTPRQVAWYVGPAIALTYVEDLLSGFPYVMITGSDEKVLSATVELAEQKLNTWRLAELIGDVDPEADPATYAESVLRLGMGAPVEFDEEFFGTLRRALRSGAADVRQSAVWAITYEPWPAYATLLEEFLDNEPDQAIADLALNVLEELAAM</sequence>
<dbReference type="AlphaFoldDB" id="A0A3A4KG48"/>
<dbReference type="RefSeq" id="WP_120038493.1">
    <property type="nucleotide sequence ID" value="NZ_QZFU01000013.1"/>
</dbReference>
<evidence type="ECO:0000313" key="1">
    <source>
        <dbReference type="EMBL" id="RJO78274.1"/>
    </source>
</evidence>
<evidence type="ECO:0000313" key="2">
    <source>
        <dbReference type="Proteomes" id="UP000266677"/>
    </source>
</evidence>
<dbReference type="EMBL" id="QZFU01000013">
    <property type="protein sequence ID" value="RJO78274.1"/>
    <property type="molecule type" value="Genomic_DNA"/>
</dbReference>
<comment type="caution">
    <text evidence="1">The sequence shown here is derived from an EMBL/GenBank/DDBJ whole genome shotgun (WGS) entry which is preliminary data.</text>
</comment>
<accession>A0A3A4KG48</accession>